<proteinExistence type="inferred from homology"/>
<feature type="transmembrane region" description="Helical" evidence="7">
    <location>
        <begin position="7"/>
        <end position="27"/>
    </location>
</feature>
<dbReference type="EMBL" id="JAVQLW010000001">
    <property type="protein sequence ID" value="MDS9468496.1"/>
    <property type="molecule type" value="Genomic_DNA"/>
</dbReference>
<evidence type="ECO:0000256" key="6">
    <source>
        <dbReference type="ARBA" id="ARBA00023136"/>
    </source>
</evidence>
<reference evidence="10" key="1">
    <citation type="submission" date="2023-07" db="EMBL/GenBank/DDBJ databases">
        <title>Paracoccus sp. MBLB3053 whole genome sequence.</title>
        <authorList>
            <person name="Hwang C.Y."/>
            <person name="Cho E.-S."/>
            <person name="Seo M.-J."/>
        </authorList>
    </citation>
    <scope>NUCLEOTIDE SEQUENCE [LARGE SCALE GENOMIC DNA]</scope>
    <source>
        <strain evidence="10">MBLB3053</strain>
    </source>
</reference>
<keyword evidence="3" id="KW-1003">Cell membrane</keyword>
<evidence type="ECO:0000256" key="5">
    <source>
        <dbReference type="ARBA" id="ARBA00022989"/>
    </source>
</evidence>
<evidence type="ECO:0000256" key="2">
    <source>
        <dbReference type="ARBA" id="ARBA00022448"/>
    </source>
</evidence>
<dbReference type="Gene3D" id="1.10.3720.10">
    <property type="entry name" value="MetI-like"/>
    <property type="match status" value="1"/>
</dbReference>
<protein>
    <submittedName>
        <fullName evidence="9">ABC transporter permease</fullName>
    </submittedName>
</protein>
<feature type="transmembrane region" description="Helical" evidence="7">
    <location>
        <begin position="232"/>
        <end position="258"/>
    </location>
</feature>
<dbReference type="RefSeq" id="WP_311160715.1">
    <property type="nucleotide sequence ID" value="NZ_JAVQLW010000001.1"/>
</dbReference>
<feature type="transmembrane region" description="Helical" evidence="7">
    <location>
        <begin position="278"/>
        <end position="301"/>
    </location>
</feature>
<name>A0ABU2HTW8_9RHOB</name>
<feature type="transmembrane region" description="Helical" evidence="7">
    <location>
        <begin position="150"/>
        <end position="169"/>
    </location>
</feature>
<feature type="transmembrane region" description="Helical" evidence="7">
    <location>
        <begin position="106"/>
        <end position="129"/>
    </location>
</feature>
<feature type="domain" description="ABC transmembrane type-1" evidence="8">
    <location>
        <begin position="100"/>
        <end position="297"/>
    </location>
</feature>
<dbReference type="PANTHER" id="PTHR43163:SF6">
    <property type="entry name" value="DIPEPTIDE TRANSPORT SYSTEM PERMEASE PROTEIN DPPB-RELATED"/>
    <property type="match status" value="1"/>
</dbReference>
<evidence type="ECO:0000256" key="1">
    <source>
        <dbReference type="ARBA" id="ARBA00004651"/>
    </source>
</evidence>
<dbReference type="PANTHER" id="PTHR43163">
    <property type="entry name" value="DIPEPTIDE TRANSPORT SYSTEM PERMEASE PROTEIN DPPB-RELATED"/>
    <property type="match status" value="1"/>
</dbReference>
<evidence type="ECO:0000259" key="8">
    <source>
        <dbReference type="PROSITE" id="PS50928"/>
    </source>
</evidence>
<dbReference type="Pfam" id="PF00528">
    <property type="entry name" value="BPD_transp_1"/>
    <property type="match status" value="1"/>
</dbReference>
<evidence type="ECO:0000256" key="4">
    <source>
        <dbReference type="ARBA" id="ARBA00022692"/>
    </source>
</evidence>
<keyword evidence="2 7" id="KW-0813">Transport</keyword>
<dbReference type="InterPro" id="IPR035906">
    <property type="entry name" value="MetI-like_sf"/>
</dbReference>
<comment type="subcellular location">
    <subcellularLocation>
        <location evidence="1 7">Cell membrane</location>
        <topology evidence="1 7">Multi-pass membrane protein</topology>
    </subcellularLocation>
</comment>
<keyword evidence="4 7" id="KW-0812">Transmembrane</keyword>
<organism evidence="9 10">
    <name type="scientific">Paracoccus aurantius</name>
    <dbReference type="NCBI Taxonomy" id="3073814"/>
    <lineage>
        <taxon>Bacteria</taxon>
        <taxon>Pseudomonadati</taxon>
        <taxon>Pseudomonadota</taxon>
        <taxon>Alphaproteobacteria</taxon>
        <taxon>Rhodobacterales</taxon>
        <taxon>Paracoccaceae</taxon>
        <taxon>Paracoccus</taxon>
    </lineage>
</organism>
<comment type="caution">
    <text evidence="9">The sequence shown here is derived from an EMBL/GenBank/DDBJ whole genome shotgun (WGS) entry which is preliminary data.</text>
</comment>
<feature type="transmembrane region" description="Helical" evidence="7">
    <location>
        <begin position="175"/>
        <end position="192"/>
    </location>
</feature>
<keyword evidence="5 7" id="KW-1133">Transmembrane helix</keyword>
<gene>
    <name evidence="9" type="ORF">RGQ15_13055</name>
</gene>
<evidence type="ECO:0000256" key="7">
    <source>
        <dbReference type="RuleBase" id="RU363032"/>
    </source>
</evidence>
<dbReference type="Proteomes" id="UP001269144">
    <property type="component" value="Unassembled WGS sequence"/>
</dbReference>
<evidence type="ECO:0000256" key="3">
    <source>
        <dbReference type="ARBA" id="ARBA00022475"/>
    </source>
</evidence>
<keyword evidence="6 7" id="KW-0472">Membrane</keyword>
<evidence type="ECO:0000313" key="9">
    <source>
        <dbReference type="EMBL" id="MDS9468496.1"/>
    </source>
</evidence>
<dbReference type="InterPro" id="IPR000515">
    <property type="entry name" value="MetI-like"/>
</dbReference>
<sequence>MTKALGYRVLQALMVALIVGLLTFLMMEALPGDMAFRIAAHRYGYDAVNAAAAEAVRSELNLDRPAIAAFGRWFVDLLRLDFGTSVISGAPVIEEIRHQLGASLQLAGIALMLSLLIGPPLGLLAGLRAGGWLDRGLLIVSTALRSVPQFLMGLILIVLVSIHLGWLPAAGYGKASHFILPALTLALGLAAASARITRDAMAGVTASPFYAFGRWKGLSEPQMLRRHGLRHIGVALVTFLGLQFAMLVEGVVVIEAIFGWPGIGHALVHAIFGRDVPMVQGTALLLGLGFVALNALVDLAAHWIDPRESRA</sequence>
<accession>A0ABU2HTW8</accession>
<evidence type="ECO:0000313" key="10">
    <source>
        <dbReference type="Proteomes" id="UP001269144"/>
    </source>
</evidence>
<dbReference type="CDD" id="cd06261">
    <property type="entry name" value="TM_PBP2"/>
    <property type="match status" value="1"/>
</dbReference>
<dbReference type="PROSITE" id="PS50928">
    <property type="entry name" value="ABC_TM1"/>
    <property type="match status" value="1"/>
</dbReference>
<comment type="similarity">
    <text evidence="7">Belongs to the binding-protein-dependent transport system permease family.</text>
</comment>
<keyword evidence="10" id="KW-1185">Reference proteome</keyword>
<dbReference type="SUPFAM" id="SSF161098">
    <property type="entry name" value="MetI-like"/>
    <property type="match status" value="1"/>
</dbReference>